<dbReference type="SUPFAM" id="SSF56349">
    <property type="entry name" value="DNA breaking-rejoining enzymes"/>
    <property type="match status" value="1"/>
</dbReference>
<accession>A0A1G6QGB3</accession>
<reference evidence="2 3" key="1">
    <citation type="submission" date="2016-09" db="EMBL/GenBank/DDBJ databases">
        <authorList>
            <person name="Capua I."/>
            <person name="De Benedictis P."/>
            <person name="Joannis T."/>
            <person name="Lombin L.H."/>
            <person name="Cattoli G."/>
        </authorList>
    </citation>
    <scope>NUCLEOTIDE SEQUENCE [LARGE SCALE GENOMIC DNA]</scope>
    <source>
        <strain evidence="2 3">A7P-90m</strain>
    </source>
</reference>
<evidence type="ECO:0000256" key="1">
    <source>
        <dbReference type="ARBA" id="ARBA00023172"/>
    </source>
</evidence>
<dbReference type="STRING" id="1640674.SAMN05216323_106032"/>
<sequence length="73" mass="8175">MDLKTIGETIEIEIPLTTYVARHTFATVMKRSGVSTSIISESLGHDSELFYLNTQIPLRHALAGLFLLDIKQK</sequence>
<keyword evidence="1" id="KW-0233">DNA recombination</keyword>
<gene>
    <name evidence="2" type="ORF">SAMN05216323_106032</name>
</gene>
<dbReference type="InterPro" id="IPR013762">
    <property type="entry name" value="Integrase-like_cat_sf"/>
</dbReference>
<dbReference type="Proteomes" id="UP000199452">
    <property type="component" value="Unassembled WGS sequence"/>
</dbReference>
<dbReference type="GO" id="GO:0006310">
    <property type="term" value="P:DNA recombination"/>
    <property type="evidence" value="ECO:0007669"/>
    <property type="project" value="UniProtKB-KW"/>
</dbReference>
<dbReference type="EMBL" id="FMYP01000060">
    <property type="protein sequence ID" value="SDC90736.1"/>
    <property type="molecule type" value="Genomic_DNA"/>
</dbReference>
<dbReference type="GO" id="GO:0003677">
    <property type="term" value="F:DNA binding"/>
    <property type="evidence" value="ECO:0007669"/>
    <property type="project" value="InterPro"/>
</dbReference>
<dbReference type="GO" id="GO:0015074">
    <property type="term" value="P:DNA integration"/>
    <property type="evidence" value="ECO:0007669"/>
    <property type="project" value="InterPro"/>
</dbReference>
<dbReference type="Gene3D" id="1.10.443.10">
    <property type="entry name" value="Intergrase catalytic core"/>
    <property type="match status" value="1"/>
</dbReference>
<keyword evidence="3" id="KW-1185">Reference proteome</keyword>
<dbReference type="AlphaFoldDB" id="A0A1G6QGB3"/>
<proteinExistence type="predicted"/>
<name>A0A1G6QGB3_9BACT</name>
<evidence type="ECO:0000313" key="3">
    <source>
        <dbReference type="Proteomes" id="UP000199452"/>
    </source>
</evidence>
<protein>
    <submittedName>
        <fullName evidence="2">Phage integrase family protein</fullName>
    </submittedName>
</protein>
<dbReference type="InterPro" id="IPR011010">
    <property type="entry name" value="DNA_brk_join_enz"/>
</dbReference>
<evidence type="ECO:0000313" key="2">
    <source>
        <dbReference type="EMBL" id="SDC90736.1"/>
    </source>
</evidence>
<organism evidence="2 3">
    <name type="scientific">Williamwhitmania taraxaci</name>
    <dbReference type="NCBI Taxonomy" id="1640674"/>
    <lineage>
        <taxon>Bacteria</taxon>
        <taxon>Pseudomonadati</taxon>
        <taxon>Bacteroidota</taxon>
        <taxon>Bacteroidia</taxon>
        <taxon>Bacteroidales</taxon>
        <taxon>Williamwhitmaniaceae</taxon>
        <taxon>Williamwhitmania</taxon>
    </lineage>
</organism>